<proteinExistence type="predicted"/>
<comment type="caution">
    <text evidence="2">The sequence shown here is derived from an EMBL/GenBank/DDBJ whole genome shotgun (WGS) entry which is preliminary data.</text>
</comment>
<evidence type="ECO:0000313" key="3">
    <source>
        <dbReference type="Proteomes" id="UP000467124"/>
    </source>
</evidence>
<dbReference type="InterPro" id="IPR039564">
    <property type="entry name" value="Peptidase_C39-like"/>
</dbReference>
<dbReference type="EMBL" id="WWHY01000001">
    <property type="protein sequence ID" value="MYR35565.1"/>
    <property type="molecule type" value="Genomic_DNA"/>
</dbReference>
<dbReference type="AlphaFoldDB" id="A0A7K2J0K6"/>
<evidence type="ECO:0000259" key="1">
    <source>
        <dbReference type="Pfam" id="PF13529"/>
    </source>
</evidence>
<protein>
    <submittedName>
        <fullName evidence="2">Peptidase</fullName>
    </submittedName>
</protein>
<dbReference type="Gene3D" id="3.90.70.10">
    <property type="entry name" value="Cysteine proteinases"/>
    <property type="match status" value="1"/>
</dbReference>
<dbReference type="RefSeq" id="WP_161112172.1">
    <property type="nucleotide sequence ID" value="NZ_WWHY01000001.1"/>
</dbReference>
<sequence length="218" mass="23782">MKPRCPACDGTGTLHEPVVPVTQYASPELIERIVYAGHDPGDDPAWAVSGATSREEYGAWCGHACGMACLRMVLAHRDGDAPPLLELLHGTREAGGYVERPDGTVKGLIYAPFVEYVRDTHRLDSRVRTDLDTEALRSELDRGRMVIASVHKEIRRPERAAPGKGGHLVLVIGHRNGLLHFRNPSGHRPDTVSATVAEATFATFFAGRGVVVDPTRYL</sequence>
<evidence type="ECO:0000313" key="2">
    <source>
        <dbReference type="EMBL" id="MYR35565.1"/>
    </source>
</evidence>
<name>A0A7K2J0K6_9ACTN</name>
<accession>A0A7K2J0K6</accession>
<organism evidence="2 3">
    <name type="scientific">Nocardiopsis alba</name>
    <dbReference type="NCBI Taxonomy" id="53437"/>
    <lineage>
        <taxon>Bacteria</taxon>
        <taxon>Bacillati</taxon>
        <taxon>Actinomycetota</taxon>
        <taxon>Actinomycetes</taxon>
        <taxon>Streptosporangiales</taxon>
        <taxon>Nocardiopsidaceae</taxon>
        <taxon>Nocardiopsis</taxon>
    </lineage>
</organism>
<dbReference type="Proteomes" id="UP000467124">
    <property type="component" value="Unassembled WGS sequence"/>
</dbReference>
<gene>
    <name evidence="2" type="ORF">GTW20_25710</name>
</gene>
<feature type="domain" description="Peptidase C39-like" evidence="1">
    <location>
        <begin position="62"/>
        <end position="177"/>
    </location>
</feature>
<reference evidence="2 3" key="1">
    <citation type="journal article" date="2019" name="Nat. Commun.">
        <title>The antimicrobial potential of Streptomyces from insect microbiomes.</title>
        <authorList>
            <person name="Chevrette M.G."/>
            <person name="Carlson C.M."/>
            <person name="Ortega H.E."/>
            <person name="Thomas C."/>
            <person name="Ananiev G.E."/>
            <person name="Barns K.J."/>
            <person name="Book A.J."/>
            <person name="Cagnazzo J."/>
            <person name="Carlos C."/>
            <person name="Flanigan W."/>
            <person name="Grubbs K.J."/>
            <person name="Horn H.A."/>
            <person name="Hoffmann F.M."/>
            <person name="Klassen J.L."/>
            <person name="Knack J.J."/>
            <person name="Lewin G.R."/>
            <person name="McDonald B.R."/>
            <person name="Muller L."/>
            <person name="Melo W.G.P."/>
            <person name="Pinto-Tomas A.A."/>
            <person name="Schmitz A."/>
            <person name="Wendt-Pienkowski E."/>
            <person name="Wildman S."/>
            <person name="Zhao M."/>
            <person name="Zhang F."/>
            <person name="Bugni T.S."/>
            <person name="Andes D.R."/>
            <person name="Pupo M.T."/>
            <person name="Currie C.R."/>
        </authorList>
    </citation>
    <scope>NUCLEOTIDE SEQUENCE [LARGE SCALE GENOMIC DNA]</scope>
    <source>
        <strain evidence="2 3">SID5840</strain>
    </source>
</reference>
<dbReference type="Pfam" id="PF13529">
    <property type="entry name" value="Peptidase_C39_2"/>
    <property type="match status" value="1"/>
</dbReference>